<name>A0A1C4YD33_9ACTN</name>
<dbReference type="RefSeq" id="WP_141723773.1">
    <property type="nucleotide sequence ID" value="NZ_FMCT01000006.1"/>
</dbReference>
<evidence type="ECO:0000256" key="1">
    <source>
        <dbReference type="SAM" id="Phobius"/>
    </source>
</evidence>
<dbReference type="Proteomes" id="UP000183585">
    <property type="component" value="Unassembled WGS sequence"/>
</dbReference>
<keyword evidence="1" id="KW-0812">Transmembrane</keyword>
<reference evidence="3" key="1">
    <citation type="submission" date="2016-06" db="EMBL/GenBank/DDBJ databases">
        <authorList>
            <person name="Varghese N."/>
            <person name="Submissions Spin"/>
        </authorList>
    </citation>
    <scope>NUCLEOTIDE SEQUENCE [LARGE SCALE GENOMIC DNA]</scope>
    <source>
        <strain evidence="3">DSM 43168</strain>
    </source>
</reference>
<keyword evidence="1" id="KW-1133">Transmembrane helix</keyword>
<evidence type="ECO:0000313" key="3">
    <source>
        <dbReference type="Proteomes" id="UP000183585"/>
    </source>
</evidence>
<keyword evidence="1" id="KW-0472">Membrane</keyword>
<sequence>MSSFLMAVAGKESSDWSSSKLVISVVAALLGFISGYLLEIVKSRRGPKTLLAWDLKIEQPELSYGAKQADRVKISYRGREVDRLVNVRYTITNTGNTSIKNQSVRFELPKDAKVLQREVDPIPEPELGVRDITDDDPAFTGFRYKIGQLDPGDAVSFAFAADGGAWHEWKGAKLHNEEANVVYQRRDVALQRDDQTHVGPFLFGLAAILIVTSLTGAASLAIWILSKFYLVELAYFGIIAALTVTFAATAAYLLSHARRATRSIAERWATLGHGEVSLTVGGGNSWFAYAPNGQIRIEPPTPAPGEEDSV</sequence>
<accession>A0A1C4YD33</accession>
<proteinExistence type="predicted"/>
<evidence type="ECO:0000313" key="2">
    <source>
        <dbReference type="EMBL" id="SCF18635.1"/>
    </source>
</evidence>
<protein>
    <submittedName>
        <fullName evidence="2">Uncharacterized protein</fullName>
    </submittedName>
</protein>
<feature type="transmembrane region" description="Helical" evidence="1">
    <location>
        <begin position="201"/>
        <end position="226"/>
    </location>
</feature>
<feature type="transmembrane region" description="Helical" evidence="1">
    <location>
        <begin position="20"/>
        <end position="38"/>
    </location>
</feature>
<dbReference type="EMBL" id="FMCT01000006">
    <property type="protein sequence ID" value="SCF18635.1"/>
    <property type="molecule type" value="Genomic_DNA"/>
</dbReference>
<keyword evidence="3" id="KW-1185">Reference proteome</keyword>
<gene>
    <name evidence="2" type="ORF">GA0070563_10621</name>
</gene>
<dbReference type="AlphaFoldDB" id="A0A1C4YD33"/>
<feature type="transmembrane region" description="Helical" evidence="1">
    <location>
        <begin position="232"/>
        <end position="254"/>
    </location>
</feature>
<organism evidence="2 3">
    <name type="scientific">Micromonospora carbonacea</name>
    <dbReference type="NCBI Taxonomy" id="47853"/>
    <lineage>
        <taxon>Bacteria</taxon>
        <taxon>Bacillati</taxon>
        <taxon>Actinomycetota</taxon>
        <taxon>Actinomycetes</taxon>
        <taxon>Micromonosporales</taxon>
        <taxon>Micromonosporaceae</taxon>
        <taxon>Micromonospora</taxon>
    </lineage>
</organism>